<dbReference type="Proteomes" id="UP001343257">
    <property type="component" value="Unassembled WGS sequence"/>
</dbReference>
<sequence length="60" mass="6605">MKEIRRKIYNLLLAMSLSLNILPRPVLAEESAKEVPEPDIAALQAAKAAVENTEYPAANQ</sequence>
<dbReference type="RefSeq" id="WP_328282431.1">
    <property type="nucleotide sequence ID" value="NZ_JARTLD010000100.1"/>
</dbReference>
<keyword evidence="1" id="KW-0732">Signal</keyword>
<feature type="non-terminal residue" evidence="2">
    <location>
        <position position="60"/>
    </location>
</feature>
<keyword evidence="3" id="KW-1185">Reference proteome</keyword>
<accession>A0ABU6Q1M2</accession>
<evidence type="ECO:0000313" key="2">
    <source>
        <dbReference type="EMBL" id="MED5021036.1"/>
    </source>
</evidence>
<comment type="caution">
    <text evidence="2">The sequence shown here is derived from an EMBL/GenBank/DDBJ whole genome shotgun (WGS) entry which is preliminary data.</text>
</comment>
<proteinExistence type="predicted"/>
<dbReference type="EMBL" id="JARTLD010000100">
    <property type="protein sequence ID" value="MED5021036.1"/>
    <property type="molecule type" value="Genomic_DNA"/>
</dbReference>
<gene>
    <name evidence="2" type="ORF">P9847_27615</name>
</gene>
<organism evidence="2 3">
    <name type="scientific">Paenibacillus chibensis</name>
    <dbReference type="NCBI Taxonomy" id="59846"/>
    <lineage>
        <taxon>Bacteria</taxon>
        <taxon>Bacillati</taxon>
        <taxon>Bacillota</taxon>
        <taxon>Bacilli</taxon>
        <taxon>Bacillales</taxon>
        <taxon>Paenibacillaceae</taxon>
        <taxon>Paenibacillus</taxon>
    </lineage>
</organism>
<feature type="signal peptide" evidence="1">
    <location>
        <begin position="1"/>
        <end position="28"/>
    </location>
</feature>
<reference evidence="2 3" key="1">
    <citation type="submission" date="2023-03" db="EMBL/GenBank/DDBJ databases">
        <title>Bacillus Genome Sequencing.</title>
        <authorList>
            <person name="Dunlap C."/>
        </authorList>
    </citation>
    <scope>NUCLEOTIDE SEQUENCE [LARGE SCALE GENOMIC DNA]</scope>
    <source>
        <strain evidence="2 3">NRS-52</strain>
    </source>
</reference>
<name>A0ABU6Q1M2_9BACL</name>
<protein>
    <submittedName>
        <fullName evidence="2">Uncharacterized protein</fullName>
    </submittedName>
</protein>
<evidence type="ECO:0000256" key="1">
    <source>
        <dbReference type="SAM" id="SignalP"/>
    </source>
</evidence>
<evidence type="ECO:0000313" key="3">
    <source>
        <dbReference type="Proteomes" id="UP001343257"/>
    </source>
</evidence>
<feature type="chain" id="PRO_5046472991" evidence="1">
    <location>
        <begin position="29"/>
        <end position="60"/>
    </location>
</feature>